<name>A0A1H6FQE9_9EURY</name>
<reference evidence="4" key="1">
    <citation type="submission" date="2016-10" db="EMBL/GenBank/DDBJ databases">
        <authorList>
            <person name="Varghese N."/>
            <person name="Submissions S."/>
        </authorList>
    </citation>
    <scope>NUCLEOTIDE SEQUENCE [LARGE SCALE GENOMIC DNA]</scope>
    <source>
        <strain evidence="4">CGMCC 1.8981</strain>
    </source>
</reference>
<dbReference type="Gene3D" id="2.60.40.10">
    <property type="entry name" value="Immunoglobulins"/>
    <property type="match status" value="1"/>
</dbReference>
<dbReference type="InterPro" id="IPR036156">
    <property type="entry name" value="Beta-gal/glucu_dom_sf"/>
</dbReference>
<dbReference type="OrthoDB" id="38162at2157"/>
<feature type="compositionally biased region" description="Polar residues" evidence="1">
    <location>
        <begin position="125"/>
        <end position="135"/>
    </location>
</feature>
<dbReference type="SUPFAM" id="SSF51445">
    <property type="entry name" value="(Trans)glycosidases"/>
    <property type="match status" value="1"/>
</dbReference>
<dbReference type="Pfam" id="PF00703">
    <property type="entry name" value="Glyco_hydro_2"/>
    <property type="match status" value="1"/>
</dbReference>
<dbReference type="InterPro" id="IPR006102">
    <property type="entry name" value="Ig-like_GH2"/>
</dbReference>
<proteinExistence type="predicted"/>
<protein>
    <submittedName>
        <fullName evidence="3">Beta-mannosidase</fullName>
    </submittedName>
</protein>
<dbReference type="PANTHER" id="PTHR42732">
    <property type="entry name" value="BETA-GALACTOSIDASE"/>
    <property type="match status" value="1"/>
</dbReference>
<gene>
    <name evidence="3" type="ORF">SAMN04487967_0597</name>
</gene>
<accession>A0A1H6FQE9</accession>
<dbReference type="InterPro" id="IPR051913">
    <property type="entry name" value="GH2_Domain-Containing"/>
</dbReference>
<dbReference type="RefSeq" id="WP_090504902.1">
    <property type="nucleotide sequence ID" value="NZ_FNWL01000001.1"/>
</dbReference>
<sequence length="646" mass="69764">MDDKWTGGYLTDQDEGPPTVRTWRPISEVGDLEPSTADSGALAYRTTLEDLRRTETERALATLEGDAPRIELWLGGSNRGEYEPFAGPLSLEFDPETESELIVVCESDGSTRDPESTGTEEIGEANTSVRARQPPGTQWSVNVEARPQTFLRRLEVRPRLTDDGGIIDVELEIDAGRAIDDAITLSLRPEGFRGSAAMQRLAVQADAGERVVVRDSLEVREPSLWWPQGYGPQHQYTVQAKLGADSVTQTVGFCSVTRDGEEVLVNGRPVRLRGFRWHPSGDPVADIERAVAANANVVRVGANAPPEALYDACDEAGVLLWHALSADGFAVTNSEGEPNAKSDGAADGTATLRSSLERRASHHPSASLYGVTTERSQRYDGPYESGFLSKLRFRFRAWRVSPADERVDSVAETIATALPEEYPVISRAGPPGTDPDATQLALGWEYLAAEDIEWLLESNPSLGETVAGIDVGTLTDEDVDPDTVSTLESAVLDCRFGADDGEGTLERQQARTVKTVVEALRRHESKTLVGPPIRDLGSGGGLGVVRNDGEEKPAYRALSHSFEPVQAVLESPPSPGPVGIVLCNDTHAERAVTVRWAAGENEGETTVSVGPLETASAGTADVPRNATEVQLTLHDDDRSVSNRYHL</sequence>
<dbReference type="InterPro" id="IPR017853">
    <property type="entry name" value="GH"/>
</dbReference>
<dbReference type="GO" id="GO:0005975">
    <property type="term" value="P:carbohydrate metabolic process"/>
    <property type="evidence" value="ECO:0007669"/>
    <property type="project" value="InterPro"/>
</dbReference>
<organism evidence="3 4">
    <name type="scientific">Natronorubrum sediminis</name>
    <dbReference type="NCBI Taxonomy" id="640943"/>
    <lineage>
        <taxon>Archaea</taxon>
        <taxon>Methanobacteriati</taxon>
        <taxon>Methanobacteriota</taxon>
        <taxon>Stenosarchaea group</taxon>
        <taxon>Halobacteria</taxon>
        <taxon>Halobacteriales</taxon>
        <taxon>Natrialbaceae</taxon>
        <taxon>Natronorubrum</taxon>
    </lineage>
</organism>
<dbReference type="Proteomes" id="UP000199112">
    <property type="component" value="Unassembled WGS sequence"/>
</dbReference>
<evidence type="ECO:0000313" key="3">
    <source>
        <dbReference type="EMBL" id="SEH11974.1"/>
    </source>
</evidence>
<dbReference type="GO" id="GO:0004553">
    <property type="term" value="F:hydrolase activity, hydrolyzing O-glycosyl compounds"/>
    <property type="evidence" value="ECO:0007669"/>
    <property type="project" value="InterPro"/>
</dbReference>
<dbReference type="SUPFAM" id="SSF49303">
    <property type="entry name" value="beta-Galactosidase/glucuronidase domain"/>
    <property type="match status" value="1"/>
</dbReference>
<keyword evidence="4" id="KW-1185">Reference proteome</keyword>
<dbReference type="PANTHER" id="PTHR42732:SF1">
    <property type="entry name" value="BETA-MANNOSIDASE"/>
    <property type="match status" value="1"/>
</dbReference>
<feature type="region of interest" description="Disordered" evidence="1">
    <location>
        <begin position="1"/>
        <end position="21"/>
    </location>
</feature>
<evidence type="ECO:0000256" key="1">
    <source>
        <dbReference type="SAM" id="MobiDB-lite"/>
    </source>
</evidence>
<dbReference type="Gene3D" id="3.20.20.80">
    <property type="entry name" value="Glycosidases"/>
    <property type="match status" value="1"/>
</dbReference>
<evidence type="ECO:0000259" key="2">
    <source>
        <dbReference type="Pfam" id="PF00703"/>
    </source>
</evidence>
<feature type="domain" description="Glycoside hydrolase family 2 immunoglobulin-like beta-sandwich" evidence="2">
    <location>
        <begin position="149"/>
        <end position="253"/>
    </location>
</feature>
<dbReference type="AlphaFoldDB" id="A0A1H6FQE9"/>
<dbReference type="InterPro" id="IPR013783">
    <property type="entry name" value="Ig-like_fold"/>
</dbReference>
<feature type="region of interest" description="Disordered" evidence="1">
    <location>
        <begin position="107"/>
        <end position="135"/>
    </location>
</feature>
<feature type="region of interest" description="Disordered" evidence="1">
    <location>
        <begin position="356"/>
        <end position="375"/>
    </location>
</feature>
<dbReference type="EMBL" id="FNWL01000001">
    <property type="protein sequence ID" value="SEH11974.1"/>
    <property type="molecule type" value="Genomic_DNA"/>
</dbReference>
<evidence type="ECO:0000313" key="4">
    <source>
        <dbReference type="Proteomes" id="UP000199112"/>
    </source>
</evidence>